<evidence type="ECO:0000313" key="3">
    <source>
        <dbReference type="EMBL" id="CAL5045588.1"/>
    </source>
</evidence>
<proteinExistence type="predicted"/>
<dbReference type="PANTHER" id="PTHR33326:SF16">
    <property type="match status" value="1"/>
</dbReference>
<feature type="domain" description="DUF3615" evidence="2">
    <location>
        <begin position="283"/>
        <end position="381"/>
    </location>
</feature>
<evidence type="ECO:0000313" key="4">
    <source>
        <dbReference type="Proteomes" id="UP001497457"/>
    </source>
</evidence>
<dbReference type="EMBL" id="OZ075145">
    <property type="protein sequence ID" value="CAL5045588.1"/>
    <property type="molecule type" value="Genomic_DNA"/>
</dbReference>
<reference evidence="3 4" key="2">
    <citation type="submission" date="2024-10" db="EMBL/GenBank/DDBJ databases">
        <authorList>
            <person name="Ryan C."/>
        </authorList>
    </citation>
    <scope>NUCLEOTIDE SEQUENCE [LARGE SCALE GENOMIC DNA]</scope>
</reference>
<dbReference type="AlphaFoldDB" id="A0ABC9DX87"/>
<sequence>MSEKLVAAIAKSASASTLTLQEPDVSTSEEELRSSSEEQISANPGTTVPRSTVDGSLSSFPFSEEELVAGAAESASAQTLQVPDVSSFEELLPSSQESITCSPGTVLLSTTDGSSSFSPFRLEKFMAGAAESAPAQTLQEPDVSSSEEMLCTASSEELSTASPSSVLHDTADNSPPSGSVIGPPILFRDPPNWYEEFYLRKDCKGYLHMYPDQGGPFQSLMEAEAAIDRHLNKLRRPDMCRLPSEGLLEWRIKQSLYFPDGTPKRGPNSPARKNPYYQERLLVKALLDQYNDYHNPCKDVAHELKDLLSFQCIFEDNKTYYHFNFTTTSNKSDDANLFFAEVWWVQKEDAWVFSCCCRIEPNDDGLCYGCCKNGSHEILHPNNTRAYVGGHVNGYLPFGGDVYSDNEEDEEAYEARLRFIFGEKRRDLGGEH</sequence>
<protein>
    <recommendedName>
        <fullName evidence="2">DUF3615 domain-containing protein</fullName>
    </recommendedName>
</protein>
<reference evidence="4" key="1">
    <citation type="submission" date="2024-06" db="EMBL/GenBank/DDBJ databases">
        <authorList>
            <person name="Ryan C."/>
        </authorList>
    </citation>
    <scope>NUCLEOTIDE SEQUENCE [LARGE SCALE GENOMIC DNA]</scope>
</reference>
<organism evidence="3 4">
    <name type="scientific">Urochloa decumbens</name>
    <dbReference type="NCBI Taxonomy" id="240449"/>
    <lineage>
        <taxon>Eukaryota</taxon>
        <taxon>Viridiplantae</taxon>
        <taxon>Streptophyta</taxon>
        <taxon>Embryophyta</taxon>
        <taxon>Tracheophyta</taxon>
        <taxon>Spermatophyta</taxon>
        <taxon>Magnoliopsida</taxon>
        <taxon>Liliopsida</taxon>
        <taxon>Poales</taxon>
        <taxon>Poaceae</taxon>
        <taxon>PACMAD clade</taxon>
        <taxon>Panicoideae</taxon>
        <taxon>Panicodae</taxon>
        <taxon>Paniceae</taxon>
        <taxon>Melinidinae</taxon>
        <taxon>Urochloa</taxon>
    </lineage>
</organism>
<name>A0ABC9DX87_9POAL</name>
<evidence type="ECO:0000259" key="2">
    <source>
        <dbReference type="Pfam" id="PF12274"/>
    </source>
</evidence>
<accession>A0ABC9DX87</accession>
<evidence type="ECO:0000256" key="1">
    <source>
        <dbReference type="SAM" id="MobiDB-lite"/>
    </source>
</evidence>
<feature type="region of interest" description="Disordered" evidence="1">
    <location>
        <begin position="157"/>
        <end position="182"/>
    </location>
</feature>
<keyword evidence="4" id="KW-1185">Reference proteome</keyword>
<gene>
    <name evidence="3" type="ORF">URODEC1_LOCUS88919</name>
</gene>
<dbReference type="PANTHER" id="PTHR33326">
    <property type="entry name" value="OS05G0543800 PROTEIN"/>
    <property type="match status" value="1"/>
</dbReference>
<dbReference type="Pfam" id="PF12274">
    <property type="entry name" value="DUF3615"/>
    <property type="match status" value="1"/>
</dbReference>
<dbReference type="InterPro" id="IPR022059">
    <property type="entry name" value="DUF3615"/>
</dbReference>
<feature type="region of interest" description="Disordered" evidence="1">
    <location>
        <begin position="11"/>
        <end position="57"/>
    </location>
</feature>
<feature type="compositionally biased region" description="Polar residues" evidence="1">
    <location>
        <begin position="39"/>
        <end position="55"/>
    </location>
</feature>
<dbReference type="Proteomes" id="UP001497457">
    <property type="component" value="Chromosome 35b"/>
</dbReference>